<gene>
    <name evidence="2" type="ORF">NCTC9426_01944</name>
</gene>
<evidence type="ECO:0000259" key="1">
    <source>
        <dbReference type="Pfam" id="PF10547"/>
    </source>
</evidence>
<name>A0A378PX83_MORBO</name>
<feature type="domain" description="Antirepressor protein ant N-terminal" evidence="1">
    <location>
        <begin position="1"/>
        <end position="49"/>
    </location>
</feature>
<dbReference type="Pfam" id="PF10547">
    <property type="entry name" value="P22_AR_N"/>
    <property type="match status" value="1"/>
</dbReference>
<evidence type="ECO:0000313" key="3">
    <source>
        <dbReference type="Proteomes" id="UP000254133"/>
    </source>
</evidence>
<protein>
    <submittedName>
        <fullName evidence="2">P22_AR N-terminal domain</fullName>
    </submittedName>
</protein>
<proteinExistence type="predicted"/>
<reference evidence="2 3" key="1">
    <citation type="submission" date="2018-06" db="EMBL/GenBank/DDBJ databases">
        <authorList>
            <consortium name="Pathogen Informatics"/>
            <person name="Doyle S."/>
        </authorList>
    </citation>
    <scope>NUCLEOTIDE SEQUENCE [LARGE SCALE GENOMIC DNA]</scope>
    <source>
        <strain evidence="2 3">NCTC9426</strain>
    </source>
</reference>
<dbReference type="PRINTS" id="PR01994">
    <property type="entry name" value="ANTIREPRESSR"/>
</dbReference>
<dbReference type="Proteomes" id="UP000254133">
    <property type="component" value="Unassembled WGS sequence"/>
</dbReference>
<sequence>MLCLPIHYLNGWLFGVDTNRVKAEIKETLITYKRECYQALFDYWNNGVAVNPRATKDERKPLVQAVNMLVAETGAIYSNVWKMIHQRFDVGCIDELTGEQVHQAVEYVHKLMLQAGSKVNAPFVQNIIAGTAHQNRMAQDELGQMMAHFGKALDHIAELQNRLKRQEVLIDGAKRQLVA</sequence>
<dbReference type="AlphaFoldDB" id="A0A378PX83"/>
<dbReference type="EMBL" id="UGPZ01000003">
    <property type="protein sequence ID" value="STY93223.1"/>
    <property type="molecule type" value="Genomic_DNA"/>
</dbReference>
<evidence type="ECO:0000313" key="2">
    <source>
        <dbReference type="EMBL" id="STY93223.1"/>
    </source>
</evidence>
<accession>A0A378PX83</accession>
<dbReference type="InterPro" id="IPR018875">
    <property type="entry name" value="Antirepressor_Ant_N"/>
</dbReference>
<organism evidence="2 3">
    <name type="scientific">Moraxella bovis</name>
    <dbReference type="NCBI Taxonomy" id="476"/>
    <lineage>
        <taxon>Bacteria</taxon>
        <taxon>Pseudomonadati</taxon>
        <taxon>Pseudomonadota</taxon>
        <taxon>Gammaproteobacteria</taxon>
        <taxon>Moraxellales</taxon>
        <taxon>Moraxellaceae</taxon>
        <taxon>Moraxella</taxon>
    </lineage>
</organism>